<gene>
    <name evidence="1" type="ORF">I7I53_05094</name>
</gene>
<proteinExistence type="predicted"/>
<sequence length="70" mass="8373">MVRRIGERIRARTSPQQFSQRRGDCDSWWEYIFAIIYFLETESRNRHMLLDGGQNDGHITAAVQRHQNRP</sequence>
<accession>A0A8A1LXZ0</accession>
<dbReference type="EMBL" id="CP069106">
    <property type="protein sequence ID" value="QSS56787.1"/>
    <property type="molecule type" value="Genomic_DNA"/>
</dbReference>
<name>A0A8A1LXZ0_AJEC8</name>
<dbReference type="VEuPathDB" id="FungiDB:I7I53_05094"/>
<dbReference type="Proteomes" id="UP000663419">
    <property type="component" value="Chromosome 5"/>
</dbReference>
<protein>
    <submittedName>
        <fullName evidence="1">Uncharacterized protein</fullName>
    </submittedName>
</protein>
<evidence type="ECO:0000313" key="1">
    <source>
        <dbReference type="EMBL" id="QSS56787.1"/>
    </source>
</evidence>
<organism evidence="1 2">
    <name type="scientific">Ajellomyces capsulatus (strain H88)</name>
    <name type="common">Darling's disease fungus</name>
    <name type="synonym">Histoplasma capsulatum</name>
    <dbReference type="NCBI Taxonomy" id="544711"/>
    <lineage>
        <taxon>Eukaryota</taxon>
        <taxon>Fungi</taxon>
        <taxon>Dikarya</taxon>
        <taxon>Ascomycota</taxon>
        <taxon>Pezizomycotina</taxon>
        <taxon>Eurotiomycetes</taxon>
        <taxon>Eurotiomycetidae</taxon>
        <taxon>Onygenales</taxon>
        <taxon>Ajellomycetaceae</taxon>
        <taxon>Histoplasma</taxon>
    </lineage>
</organism>
<dbReference type="AlphaFoldDB" id="A0A8A1LXZ0"/>
<reference evidence="1" key="1">
    <citation type="submission" date="2021-01" db="EMBL/GenBank/DDBJ databases">
        <title>Chromosome-level genome assembly of a human fungal pathogen reveals clustering of transcriptionally co-regulated genes.</title>
        <authorList>
            <person name="Voorhies M."/>
            <person name="Cohen S."/>
            <person name="Shea T.P."/>
            <person name="Petrus S."/>
            <person name="Munoz J.F."/>
            <person name="Poplawski S."/>
            <person name="Goldman W.E."/>
            <person name="Michael T."/>
            <person name="Cuomo C.A."/>
            <person name="Sil A."/>
            <person name="Beyhan S."/>
        </authorList>
    </citation>
    <scope>NUCLEOTIDE SEQUENCE</scope>
    <source>
        <strain evidence="1">H88</strain>
    </source>
</reference>
<evidence type="ECO:0000313" key="2">
    <source>
        <dbReference type="Proteomes" id="UP000663419"/>
    </source>
</evidence>